<dbReference type="AlphaFoldDB" id="A0A838B2D4"/>
<dbReference type="InterPro" id="IPR029068">
    <property type="entry name" value="Glyas_Bleomycin-R_OHBP_Dase"/>
</dbReference>
<evidence type="ECO:0000313" key="2">
    <source>
        <dbReference type="Proteomes" id="UP000558284"/>
    </source>
</evidence>
<proteinExistence type="predicted"/>
<evidence type="ECO:0000313" key="1">
    <source>
        <dbReference type="EMBL" id="MBA1140049.1"/>
    </source>
</evidence>
<sequence length="117" mass="12944">MQIQGVYAALTTKDMKRAEQFYSILFGRGPDDRPMDNLIQWRDVAGANVQLFRDETNAGHGRCTIVVPQMSVARQELARAGLSIGDEKAGEFGKIAQLNDPDGNLITLAEPPQSRFH</sequence>
<dbReference type="EMBL" id="JACDTY010000002">
    <property type="protein sequence ID" value="MBA1140049.1"/>
    <property type="molecule type" value="Genomic_DNA"/>
</dbReference>
<keyword evidence="2" id="KW-1185">Reference proteome</keyword>
<name>A0A838B2D4_9HYPH</name>
<protein>
    <submittedName>
        <fullName evidence="1">VOC family protein</fullName>
    </submittedName>
</protein>
<dbReference type="Proteomes" id="UP000558284">
    <property type="component" value="Unassembled WGS sequence"/>
</dbReference>
<dbReference type="Gene3D" id="3.10.180.10">
    <property type="entry name" value="2,3-Dihydroxybiphenyl 1,2-Dioxygenase, domain 1"/>
    <property type="match status" value="1"/>
</dbReference>
<reference evidence="1 2" key="1">
    <citation type="submission" date="2020-07" db="EMBL/GenBank/DDBJ databases">
        <title>Definition of the novel symbiovar canariense within Mesorhizobium novociceri, a new species of genus Mesorhizobium nodulating Cicer canariense in the Caldera de Taburiente National Park (La Palma, Canary Islands).</title>
        <authorList>
            <person name="Leon-Barrios M."/>
            <person name="Perez-Yepez J."/>
            <person name="Flores-Felix J.D."/>
            <person name="Ramirez-Baena M.H."/>
            <person name="Pulido-Suarez L."/>
            <person name="Igual J.M."/>
            <person name="Velazquez E."/>
            <person name="Peix A."/>
        </authorList>
    </citation>
    <scope>NUCLEOTIDE SEQUENCE [LARGE SCALE GENOMIC DNA]</scope>
    <source>
        <strain evidence="1 2">CCANP35</strain>
    </source>
</reference>
<accession>A0A838B2D4</accession>
<organism evidence="1 2">
    <name type="scientific">Mesorhizobium neociceri</name>
    <dbReference type="NCBI Taxonomy" id="1307853"/>
    <lineage>
        <taxon>Bacteria</taxon>
        <taxon>Pseudomonadati</taxon>
        <taxon>Pseudomonadota</taxon>
        <taxon>Alphaproteobacteria</taxon>
        <taxon>Hyphomicrobiales</taxon>
        <taxon>Phyllobacteriaceae</taxon>
        <taxon>Mesorhizobium</taxon>
    </lineage>
</organism>
<dbReference type="SUPFAM" id="SSF54593">
    <property type="entry name" value="Glyoxalase/Bleomycin resistance protein/Dihydroxybiphenyl dioxygenase"/>
    <property type="match status" value="1"/>
</dbReference>
<gene>
    <name evidence="1" type="ORF">H0241_07230</name>
</gene>
<dbReference type="RefSeq" id="WP_181056704.1">
    <property type="nucleotide sequence ID" value="NZ_JACDTY010000002.1"/>
</dbReference>
<comment type="caution">
    <text evidence="1">The sequence shown here is derived from an EMBL/GenBank/DDBJ whole genome shotgun (WGS) entry which is preliminary data.</text>
</comment>